<feature type="compositionally biased region" description="Polar residues" evidence="1">
    <location>
        <begin position="30"/>
        <end position="48"/>
    </location>
</feature>
<proteinExistence type="predicted"/>
<dbReference type="EMBL" id="CAJVQB010013217">
    <property type="protein sequence ID" value="CAG8760703.1"/>
    <property type="molecule type" value="Genomic_DNA"/>
</dbReference>
<evidence type="ECO:0000313" key="3">
    <source>
        <dbReference type="Proteomes" id="UP000789901"/>
    </source>
</evidence>
<dbReference type="Proteomes" id="UP000789901">
    <property type="component" value="Unassembled WGS sequence"/>
</dbReference>
<evidence type="ECO:0000256" key="1">
    <source>
        <dbReference type="SAM" id="MobiDB-lite"/>
    </source>
</evidence>
<reference evidence="2 3" key="1">
    <citation type="submission" date="2021-06" db="EMBL/GenBank/DDBJ databases">
        <authorList>
            <person name="Kallberg Y."/>
            <person name="Tangrot J."/>
            <person name="Rosling A."/>
        </authorList>
    </citation>
    <scope>NUCLEOTIDE SEQUENCE [LARGE SCALE GENOMIC DNA]</scope>
    <source>
        <strain evidence="2 3">120-4 pot B 10/14</strain>
    </source>
</reference>
<name>A0ABN7VEC3_GIGMA</name>
<evidence type="ECO:0000313" key="2">
    <source>
        <dbReference type="EMBL" id="CAG8760703.1"/>
    </source>
</evidence>
<gene>
    <name evidence="2" type="ORF">GMARGA_LOCUS17442</name>
</gene>
<feature type="non-terminal residue" evidence="2">
    <location>
        <position position="1"/>
    </location>
</feature>
<feature type="compositionally biased region" description="Basic and acidic residues" evidence="1">
    <location>
        <begin position="16"/>
        <end position="28"/>
    </location>
</feature>
<protein>
    <submittedName>
        <fullName evidence="2">45110_t:CDS:1</fullName>
    </submittedName>
</protein>
<feature type="region of interest" description="Disordered" evidence="1">
    <location>
        <begin position="16"/>
        <end position="79"/>
    </location>
</feature>
<accession>A0ABN7VEC3</accession>
<keyword evidence="3" id="KW-1185">Reference proteome</keyword>
<comment type="caution">
    <text evidence="2">The sequence shown here is derived from an EMBL/GenBank/DDBJ whole genome shotgun (WGS) entry which is preliminary data.</text>
</comment>
<feature type="compositionally biased region" description="Polar residues" evidence="1">
    <location>
        <begin position="67"/>
        <end position="79"/>
    </location>
</feature>
<sequence length="79" mass="8955">NLEMQQQIQRFLEEYFKNPEGSNKEIFESNKPSVSNGNGTTTPKGKSTSQEKDKTESLDHLEDNTKPVMTNKTPKLTLP</sequence>
<feature type="compositionally biased region" description="Basic and acidic residues" evidence="1">
    <location>
        <begin position="49"/>
        <end position="65"/>
    </location>
</feature>
<organism evidence="2 3">
    <name type="scientific">Gigaspora margarita</name>
    <dbReference type="NCBI Taxonomy" id="4874"/>
    <lineage>
        <taxon>Eukaryota</taxon>
        <taxon>Fungi</taxon>
        <taxon>Fungi incertae sedis</taxon>
        <taxon>Mucoromycota</taxon>
        <taxon>Glomeromycotina</taxon>
        <taxon>Glomeromycetes</taxon>
        <taxon>Diversisporales</taxon>
        <taxon>Gigasporaceae</taxon>
        <taxon>Gigaspora</taxon>
    </lineage>
</organism>